<accession>A0AAV6TJ13</accession>
<proteinExistence type="predicted"/>
<feature type="region of interest" description="Disordered" evidence="1">
    <location>
        <begin position="24"/>
        <end position="52"/>
    </location>
</feature>
<name>A0AAV6TJ13_9ARAC</name>
<protein>
    <submittedName>
        <fullName evidence="2">Uncharacterized protein</fullName>
    </submittedName>
</protein>
<dbReference type="AlphaFoldDB" id="A0AAV6TJ13"/>
<dbReference type="EMBL" id="JAFNEN010003628">
    <property type="protein sequence ID" value="KAG8171719.1"/>
    <property type="molecule type" value="Genomic_DNA"/>
</dbReference>
<organism evidence="2 3">
    <name type="scientific">Oedothorax gibbosus</name>
    <dbReference type="NCBI Taxonomy" id="931172"/>
    <lineage>
        <taxon>Eukaryota</taxon>
        <taxon>Metazoa</taxon>
        <taxon>Ecdysozoa</taxon>
        <taxon>Arthropoda</taxon>
        <taxon>Chelicerata</taxon>
        <taxon>Arachnida</taxon>
        <taxon>Araneae</taxon>
        <taxon>Araneomorphae</taxon>
        <taxon>Entelegynae</taxon>
        <taxon>Araneoidea</taxon>
        <taxon>Linyphiidae</taxon>
        <taxon>Erigoninae</taxon>
        <taxon>Oedothorax</taxon>
    </lineage>
</organism>
<evidence type="ECO:0000256" key="1">
    <source>
        <dbReference type="SAM" id="MobiDB-lite"/>
    </source>
</evidence>
<dbReference type="Proteomes" id="UP000827092">
    <property type="component" value="Unassembled WGS sequence"/>
</dbReference>
<reference evidence="2 3" key="1">
    <citation type="journal article" date="2022" name="Nat. Ecol. Evol.">
        <title>A masculinizing supergene underlies an exaggerated male reproductive morph in a spider.</title>
        <authorList>
            <person name="Hendrickx F."/>
            <person name="De Corte Z."/>
            <person name="Sonet G."/>
            <person name="Van Belleghem S.M."/>
            <person name="Kostlbacher S."/>
            <person name="Vangestel C."/>
        </authorList>
    </citation>
    <scope>NUCLEOTIDE SEQUENCE [LARGE SCALE GENOMIC DNA]</scope>
    <source>
        <strain evidence="2">W744_W776</strain>
    </source>
</reference>
<evidence type="ECO:0000313" key="2">
    <source>
        <dbReference type="EMBL" id="KAG8171719.1"/>
    </source>
</evidence>
<keyword evidence="3" id="KW-1185">Reference proteome</keyword>
<evidence type="ECO:0000313" key="3">
    <source>
        <dbReference type="Proteomes" id="UP000827092"/>
    </source>
</evidence>
<comment type="caution">
    <text evidence="2">The sequence shown here is derived from an EMBL/GenBank/DDBJ whole genome shotgun (WGS) entry which is preliminary data.</text>
</comment>
<gene>
    <name evidence="2" type="ORF">JTE90_018590</name>
</gene>
<feature type="non-terminal residue" evidence="2">
    <location>
        <position position="1"/>
    </location>
</feature>
<sequence>SPHPINPGPICARVRAPGYRRARRVDHEGSGPPAGVAGGNQPPMGKRDLLPGPNFCPRNRGEKGVCLLLFHTESGSTRSKGFLLNISGIPLNETASTNTTLMHLAANDALRRISPMYYPTTTVNRFYKILFVRHPFDR</sequence>